<dbReference type="InterPro" id="IPR036890">
    <property type="entry name" value="HATPase_C_sf"/>
</dbReference>
<reference evidence="11" key="1">
    <citation type="submission" date="2006-04" db="EMBL/GenBank/DDBJ databases">
        <title>Complete sequence of plasmid1 pDGEO01 of Deinococcus geothermalis DSM 11300.</title>
        <authorList>
            <consortium name="US DOE Joint Genome Institute"/>
            <person name="Copeland A."/>
            <person name="Lucas S."/>
            <person name="Lapidus A."/>
            <person name="Barry K."/>
            <person name="Detter J.C."/>
            <person name="Glavina del Rio T."/>
            <person name="Hammon N."/>
            <person name="Israni S."/>
            <person name="Dalin E."/>
            <person name="Tice H."/>
            <person name="Pitluck S."/>
            <person name="Brettin T."/>
            <person name="Bruce D."/>
            <person name="Han C."/>
            <person name="Tapia R."/>
            <person name="Saunders E."/>
            <person name="Gilna P."/>
            <person name="Schmutz J."/>
            <person name="Larimer F."/>
            <person name="Land M."/>
            <person name="Hauser L."/>
            <person name="Kyrpides N."/>
            <person name="Kim E."/>
            <person name="Daly M.J."/>
            <person name="Fredrickson J.K."/>
            <person name="Makarova K.S."/>
            <person name="Gaidamakova E.K."/>
            <person name="Zhai M."/>
            <person name="Richardson P."/>
        </authorList>
    </citation>
    <scope>NUCLEOTIDE SEQUENCE</scope>
    <source>
        <strain evidence="11">DSM 11300</strain>
        <plasmid evidence="11">pDGEO01</plasmid>
    </source>
</reference>
<evidence type="ECO:0000256" key="1">
    <source>
        <dbReference type="ARBA" id="ARBA00004651"/>
    </source>
</evidence>
<dbReference type="GO" id="GO:0046983">
    <property type="term" value="F:protein dimerization activity"/>
    <property type="evidence" value="ECO:0007669"/>
    <property type="project" value="InterPro"/>
</dbReference>
<feature type="transmembrane region" description="Helical" evidence="9">
    <location>
        <begin position="35"/>
        <end position="53"/>
    </location>
</feature>
<keyword evidence="5 11" id="KW-0418">Kinase</keyword>
<geneLocation type="plasmid" evidence="11 12">
    <name>pDGEO01</name>
</geneLocation>
<evidence type="ECO:0000256" key="3">
    <source>
        <dbReference type="ARBA" id="ARBA00022679"/>
    </source>
</evidence>
<name>Q1J3L3_DEIGD</name>
<dbReference type="GO" id="GO:0005886">
    <property type="term" value="C:plasma membrane"/>
    <property type="evidence" value="ECO:0007669"/>
    <property type="project" value="UniProtKB-SubCell"/>
</dbReference>
<dbReference type="CDD" id="cd16917">
    <property type="entry name" value="HATPase_UhpB-NarQ-NarX-like"/>
    <property type="match status" value="1"/>
</dbReference>
<dbReference type="PROSITE" id="PS50109">
    <property type="entry name" value="HIS_KIN"/>
    <property type="match status" value="1"/>
</dbReference>
<gene>
    <name evidence="11" type="ordered locus">Dgeo_2487</name>
</gene>
<dbReference type="Proteomes" id="UP000002431">
    <property type="component" value="Plasmid pDGEO01"/>
</dbReference>
<dbReference type="Gene3D" id="3.30.565.10">
    <property type="entry name" value="Histidine kinase-like ATPase, C-terminal domain"/>
    <property type="match status" value="1"/>
</dbReference>
<dbReference type="EMBL" id="CP000358">
    <property type="protein sequence ID" value="ABF43921.1"/>
    <property type="molecule type" value="Genomic_DNA"/>
</dbReference>
<keyword evidence="8 9" id="KW-0472">Membrane</keyword>
<dbReference type="Gene3D" id="1.20.5.1930">
    <property type="match status" value="1"/>
</dbReference>
<feature type="transmembrane region" description="Helical" evidence="9">
    <location>
        <begin position="90"/>
        <end position="109"/>
    </location>
</feature>
<comment type="subcellular location">
    <subcellularLocation>
        <location evidence="1">Cell membrane</location>
        <topology evidence="1">Multi-pass membrane protein</topology>
    </subcellularLocation>
</comment>
<keyword evidence="4 9" id="KW-0812">Transmembrane</keyword>
<dbReference type="SMART" id="SM00387">
    <property type="entry name" value="HATPase_c"/>
    <property type="match status" value="1"/>
</dbReference>
<keyword evidence="3" id="KW-0808">Transferase</keyword>
<dbReference type="SUPFAM" id="SSF55874">
    <property type="entry name" value="ATPase domain of HSP90 chaperone/DNA topoisomerase II/histidine kinase"/>
    <property type="match status" value="1"/>
</dbReference>
<feature type="transmembrane region" description="Helical" evidence="9">
    <location>
        <begin position="59"/>
        <end position="78"/>
    </location>
</feature>
<dbReference type="InterPro" id="IPR005467">
    <property type="entry name" value="His_kinase_dom"/>
</dbReference>
<evidence type="ECO:0000256" key="6">
    <source>
        <dbReference type="ARBA" id="ARBA00022989"/>
    </source>
</evidence>
<keyword evidence="7" id="KW-0902">Two-component regulatory system</keyword>
<evidence type="ECO:0000256" key="9">
    <source>
        <dbReference type="SAM" id="Phobius"/>
    </source>
</evidence>
<dbReference type="GO" id="GO:0000155">
    <property type="term" value="F:phosphorelay sensor kinase activity"/>
    <property type="evidence" value="ECO:0007669"/>
    <property type="project" value="InterPro"/>
</dbReference>
<dbReference type="PANTHER" id="PTHR24421:SF37">
    <property type="entry name" value="SENSOR HISTIDINE KINASE NARS"/>
    <property type="match status" value="1"/>
</dbReference>
<dbReference type="Pfam" id="PF02518">
    <property type="entry name" value="HATPase_c"/>
    <property type="match status" value="1"/>
</dbReference>
<dbReference type="Pfam" id="PF07730">
    <property type="entry name" value="HisKA_3"/>
    <property type="match status" value="1"/>
</dbReference>
<dbReference type="eggNOG" id="COG4585">
    <property type="taxonomic scope" value="Bacteria"/>
</dbReference>
<evidence type="ECO:0000256" key="8">
    <source>
        <dbReference type="ARBA" id="ARBA00023136"/>
    </source>
</evidence>
<keyword evidence="12" id="KW-1185">Reference proteome</keyword>
<dbReference type="InterPro" id="IPR011712">
    <property type="entry name" value="Sig_transdc_His_kin_sub3_dim/P"/>
</dbReference>
<feature type="transmembrane region" description="Helical" evidence="9">
    <location>
        <begin position="136"/>
        <end position="156"/>
    </location>
</feature>
<keyword evidence="11" id="KW-0614">Plasmid</keyword>
<evidence type="ECO:0000313" key="12">
    <source>
        <dbReference type="Proteomes" id="UP000002431"/>
    </source>
</evidence>
<feature type="domain" description="Histidine kinase" evidence="10">
    <location>
        <begin position="316"/>
        <end position="404"/>
    </location>
</feature>
<keyword evidence="6 9" id="KW-1133">Transmembrane helix</keyword>
<feature type="transmembrane region" description="Helical" evidence="9">
    <location>
        <begin position="162"/>
        <end position="179"/>
    </location>
</feature>
<dbReference type="InterPro" id="IPR050482">
    <property type="entry name" value="Sensor_HK_TwoCompSys"/>
</dbReference>
<dbReference type="RefSeq" id="WP_011526074.1">
    <property type="nucleotide sequence ID" value="NC_008010.2"/>
</dbReference>
<dbReference type="AlphaFoldDB" id="Q1J3L3"/>
<evidence type="ECO:0000313" key="11">
    <source>
        <dbReference type="EMBL" id="ABF43921.1"/>
    </source>
</evidence>
<organism evidence="11 12">
    <name type="scientific">Deinococcus geothermalis (strain DSM 11300 / CIP 105573 / AG-3a)</name>
    <dbReference type="NCBI Taxonomy" id="319795"/>
    <lineage>
        <taxon>Bacteria</taxon>
        <taxon>Thermotogati</taxon>
        <taxon>Deinococcota</taxon>
        <taxon>Deinococci</taxon>
        <taxon>Deinococcales</taxon>
        <taxon>Deinococcaceae</taxon>
        <taxon>Deinococcus</taxon>
    </lineage>
</organism>
<sequence length="412" mass="44109">MALPPWTLLPVVLAGILAVLWPVRFPPGRRLFWQRALTVALVPVLLVAGQAVLERGAEALPWVAGFLTVSAAYLFSLVRLDAGGRGGGRASLAVLLLAVAGTTVSLIVLSHALGFIVSVTTLLFLGASLPLRPLQWVALPAVALTVWLISVTAARPPDLAEALSNGAGLLMTVVFGYMLRRSVRLGEELREANAALARHAAQAEELAMLRERTRLARELHDTLGHALTTITVQLEAGERLLEKNPQKARTLFERSRDLSRSATAELRASLGELRRGEMGSLGDELRALARSGDPDGPQVDVQVAEVSLSPQQEHALARVAREALHNVRRHAGAAHVRLDLRRTPEGLVLQVTDDGLGFDPSLVPAGHYGLSGMRERLALLGGHLTIDSQPGQGTRLTATLPLRAPTPEVQPT</sequence>
<dbReference type="InterPro" id="IPR017205">
    <property type="entry name" value="Sig_transdc_His_kinase_ChrS"/>
</dbReference>
<accession>Q1J3L3</accession>
<keyword evidence="2" id="KW-1003">Cell membrane</keyword>
<evidence type="ECO:0000256" key="4">
    <source>
        <dbReference type="ARBA" id="ARBA00022692"/>
    </source>
</evidence>
<feature type="transmembrane region" description="Helical" evidence="9">
    <location>
        <begin position="6"/>
        <end position="23"/>
    </location>
</feature>
<protein>
    <submittedName>
        <fullName evidence="11">Periplasmic sensor signal transduction histidine kinase</fullName>
    </submittedName>
</protein>
<dbReference type="InterPro" id="IPR003594">
    <property type="entry name" value="HATPase_dom"/>
</dbReference>
<evidence type="ECO:0000256" key="5">
    <source>
        <dbReference type="ARBA" id="ARBA00022777"/>
    </source>
</evidence>
<dbReference type="HOGENOM" id="CLU_000445_20_15_0"/>
<dbReference type="PIRSF" id="PIRSF037434">
    <property type="entry name" value="STHK_ChrS"/>
    <property type="match status" value="1"/>
</dbReference>
<evidence type="ECO:0000259" key="10">
    <source>
        <dbReference type="PROSITE" id="PS50109"/>
    </source>
</evidence>
<proteinExistence type="predicted"/>
<evidence type="ECO:0000256" key="7">
    <source>
        <dbReference type="ARBA" id="ARBA00023012"/>
    </source>
</evidence>
<dbReference type="KEGG" id="dge:Dgeo_2487"/>
<evidence type="ECO:0000256" key="2">
    <source>
        <dbReference type="ARBA" id="ARBA00022475"/>
    </source>
</evidence>
<dbReference type="PANTHER" id="PTHR24421">
    <property type="entry name" value="NITRATE/NITRITE SENSOR PROTEIN NARX-RELATED"/>
    <property type="match status" value="1"/>
</dbReference>